<proteinExistence type="predicted"/>
<gene>
    <name evidence="1" type="ORF">NM688_g713</name>
</gene>
<dbReference type="EMBL" id="JANHOG010000065">
    <property type="protein sequence ID" value="KAJ3558802.1"/>
    <property type="molecule type" value="Genomic_DNA"/>
</dbReference>
<protein>
    <submittedName>
        <fullName evidence="1">Uncharacterized protein</fullName>
    </submittedName>
</protein>
<name>A0ACC1TDG1_9APHY</name>
<sequence length="1171" mass="128998">MMPKIKGMSEDEMEESQADVESEGDRCVVVLGKRVRTESPSPSLAPEPQEHESLWFDDGNIILRAEDTMFRVYRGVLCRASDVFKDLFDIPQPSDPETIDGIPVVRMPDSALELADVLDILFNNTQFIKQDIKPQWAVVQSLMRLSSKYDMSTFRDAALYYINRLTLGPSAQKRKRLYDFSAGAIAYEAADLIAMVNLIRSFDLGKSLRRDSLYACSQLSIQQLTEGMLHSRGHVERLPAGDLLLCLQLREQLTAESSQLIHAIPSIVNAHGCSAVAQSWTIKYGTKRGSDTKRMSSTGPSGHRGTKRARVDTDPEPSELNRHETLWFEDGNVIVQAGDTIFRVYRGLLCQYSDVFKDLFKLPQPADAETMDGLPLVQLSDSPVELAHLLDALHNAPQHEKLTWTAIQSLVNLGMKYEIEELRDAAIHHIHGLTLDTPERRARLYDPSKSCIIYEPADIIAMANLLQTLDLRLAELFDGMRHSHGHVERLSKSNLRICITTRERLQRRTVDLAFREQTWYRKRVGACNVEMFLRVVQERDITLHRLRCSPHASDISEVILGTVWYTYCVLQGFTVFASSPAVSRCWLLVALEAAGLVSTSDRIDVPLMFDSWGRYAVDVSMYSMSSPQNVNLTISTSTGLTYVVGAGASTGSSHALTAAQTVTTFAKAPFFGEVINATISKEMCNFPTTNGTSWHYSNQTVAFISNPNNSVAVPASLGADMSSVLGLGTNVRSSGLPPGLYEATFQDSIPGQYLSHYPDMDNFTFGLALEKPVMRAELINSSSASTQRSPFESLPAGMLHLLQTDEALYDANNVSWVTANVSVALNSTSLSGSSSVPAGDWSFFLDGWIFQTDKDELRSKSQIVANVDPLYTGIYIPQDQAMLIHDAIPGAIQSNFSTLGRLSQAWMLPCNSSFSFALVIGGQNFALDESVLVINQNLTNNMCVSGIEAWTDSSQTIYLFGSRFMSSVYMIFNVATNGTQTIGFAPRSSSINPPSSDTSSSESSHPAIGPIVGGTLGGFFLIVLTGVAFYFILRHVSFRSVLPNHRTNQKEEFSMSESKLPGMIEPFTLLQPSAVEAYNERAPRATRRSPSPISIIFSHPADLANEDEDRKATKAPPPSYRYSNAFDLEAPDRIYQSRGNISLASASINGSMVHTPVSVSAPTVATMATCG</sequence>
<accession>A0ACC1TDG1</accession>
<organism evidence="1 2">
    <name type="scientific">Phlebia brevispora</name>
    <dbReference type="NCBI Taxonomy" id="194682"/>
    <lineage>
        <taxon>Eukaryota</taxon>
        <taxon>Fungi</taxon>
        <taxon>Dikarya</taxon>
        <taxon>Basidiomycota</taxon>
        <taxon>Agaricomycotina</taxon>
        <taxon>Agaricomycetes</taxon>
        <taxon>Polyporales</taxon>
        <taxon>Meruliaceae</taxon>
        <taxon>Phlebia</taxon>
    </lineage>
</organism>
<evidence type="ECO:0000313" key="1">
    <source>
        <dbReference type="EMBL" id="KAJ3558802.1"/>
    </source>
</evidence>
<dbReference type="Proteomes" id="UP001148662">
    <property type="component" value="Unassembled WGS sequence"/>
</dbReference>
<evidence type="ECO:0000313" key="2">
    <source>
        <dbReference type="Proteomes" id="UP001148662"/>
    </source>
</evidence>
<keyword evidence="2" id="KW-1185">Reference proteome</keyword>
<comment type="caution">
    <text evidence="1">The sequence shown here is derived from an EMBL/GenBank/DDBJ whole genome shotgun (WGS) entry which is preliminary data.</text>
</comment>
<reference evidence="1" key="1">
    <citation type="submission" date="2022-07" db="EMBL/GenBank/DDBJ databases">
        <title>Genome Sequence of Phlebia brevispora.</title>
        <authorList>
            <person name="Buettner E."/>
        </authorList>
    </citation>
    <scope>NUCLEOTIDE SEQUENCE</scope>
    <source>
        <strain evidence="1">MPL23</strain>
    </source>
</reference>